<evidence type="ECO:0000256" key="5">
    <source>
        <dbReference type="ARBA" id="ARBA00022692"/>
    </source>
</evidence>
<proteinExistence type="inferred from homology"/>
<feature type="compositionally biased region" description="Basic residues" evidence="11">
    <location>
        <begin position="653"/>
        <end position="665"/>
    </location>
</feature>
<evidence type="ECO:0000256" key="1">
    <source>
        <dbReference type="ARBA" id="ARBA00004477"/>
    </source>
</evidence>
<evidence type="ECO:0000256" key="12">
    <source>
        <dbReference type="SAM" id="Phobius"/>
    </source>
</evidence>
<evidence type="ECO:0000256" key="4">
    <source>
        <dbReference type="ARBA" id="ARBA00022679"/>
    </source>
</evidence>
<name>A0A812LPU7_9DINO</name>
<comment type="subcellular location">
    <subcellularLocation>
        <location evidence="1">Endoplasmic reticulum membrane</location>
        <topology evidence="1">Multi-pass membrane protein</topology>
    </subcellularLocation>
</comment>
<keyword evidence="7 12" id="KW-1133">Transmembrane helix</keyword>
<feature type="transmembrane region" description="Helical" evidence="12">
    <location>
        <begin position="15"/>
        <end position="33"/>
    </location>
</feature>
<gene>
    <name evidence="13" type="primary">mogat2-a</name>
    <name evidence="13" type="ORF">SNAT2548_LOCUS12400</name>
</gene>
<feature type="region of interest" description="Disordered" evidence="11">
    <location>
        <begin position="653"/>
        <end position="696"/>
    </location>
</feature>
<evidence type="ECO:0000256" key="10">
    <source>
        <dbReference type="ARBA" id="ARBA00023315"/>
    </source>
</evidence>
<dbReference type="InterPro" id="IPR007130">
    <property type="entry name" value="DAGAT"/>
</dbReference>
<dbReference type="GO" id="GO:0004144">
    <property type="term" value="F:diacylglycerol O-acyltransferase activity"/>
    <property type="evidence" value="ECO:0007669"/>
    <property type="project" value="TreeGrafter"/>
</dbReference>
<keyword evidence="3" id="KW-0444">Lipid biosynthesis</keyword>
<accession>A0A812LPU7</accession>
<evidence type="ECO:0000256" key="11">
    <source>
        <dbReference type="SAM" id="MobiDB-lite"/>
    </source>
</evidence>
<feature type="compositionally biased region" description="Acidic residues" evidence="11">
    <location>
        <begin position="683"/>
        <end position="696"/>
    </location>
</feature>
<dbReference type="GO" id="GO:0019432">
    <property type="term" value="P:triglyceride biosynthetic process"/>
    <property type="evidence" value="ECO:0007669"/>
    <property type="project" value="TreeGrafter"/>
</dbReference>
<reference evidence="13" key="1">
    <citation type="submission" date="2021-02" db="EMBL/GenBank/DDBJ databases">
        <authorList>
            <person name="Dougan E. K."/>
            <person name="Rhodes N."/>
            <person name="Thang M."/>
            <person name="Chan C."/>
        </authorList>
    </citation>
    <scope>NUCLEOTIDE SEQUENCE</scope>
</reference>
<dbReference type="EMBL" id="CAJNDS010001191">
    <property type="protein sequence ID" value="CAE7251099.1"/>
    <property type="molecule type" value="Genomic_DNA"/>
</dbReference>
<keyword evidence="14" id="KW-1185">Reference proteome</keyword>
<evidence type="ECO:0000256" key="6">
    <source>
        <dbReference type="ARBA" id="ARBA00022824"/>
    </source>
</evidence>
<feature type="transmembrane region" description="Helical" evidence="12">
    <location>
        <begin position="171"/>
        <end position="197"/>
    </location>
</feature>
<keyword evidence="9 12" id="KW-0472">Membrane</keyword>
<dbReference type="Proteomes" id="UP000604046">
    <property type="component" value="Unassembled WGS sequence"/>
</dbReference>
<feature type="transmembrane region" description="Helical" evidence="12">
    <location>
        <begin position="54"/>
        <end position="72"/>
    </location>
</feature>
<sequence length="696" mass="77606">MVDDTGVNALTRKGTAFVTLLSSLSFHALRLILRDAFFRSAATSPRAMMKRKVAEHYLLSAIHAFSCSAFSLRKLLSNRWTSSVGSEAMLCFSLGYTSYTLLALRGQLFADPLSAVNEVANFVKYWSCLRAQGTGWIMPLLFSAEIPTACLDILRMLAEVGVPPSSLAWRFCLGAFTTSFIAVKGLLLPICLGAVIARPRQYPELHQPAFLPAKLAMLVRVAMSYTWLSIVARHWVPTRHLHPEGYLVPSRAQRLPSLRNITPSLSDVWQQLRTAYSPLSLLFFSVLQACYFVGPAALPCILYALARKPGYRIAAGSALLGLGALAVWPMHMERPYRSGGSALSGRFDRWLNDRLLRYFSFKAVFEEPLQKDRRYLFAVMPHGVIPFANTLLSITLQRQGFIPNSIGADILFQIPVLRQLVRFGGLIPATPQSIKRALSWEYPNNITFIVPGGIAEIFLMRPDLEQVFIKSRKGFIRLALQTGVDVVPVYGLGHTQLFTMLDKSSGLGGFMMRMSRRLKISLPLAYGRLGMPLIPYAKPVAALVGKPIRIDTADPNPSAERVDEVHAQFVQELQRIFEKHKGLVPGYENKQLYLEDEEVPPLPSDALASDVLFPSTLPKFKALLHEPMLQGATDEKDEECVEEFMTDYEFRHRVGQQRAKHRARYGRGSGRGAAGARNPSGDVQEEDDDEEEASQD</sequence>
<dbReference type="OrthoDB" id="431592at2759"/>
<dbReference type="Pfam" id="PF03982">
    <property type="entry name" value="DAGAT"/>
    <property type="match status" value="1"/>
</dbReference>
<evidence type="ECO:0000313" key="14">
    <source>
        <dbReference type="Proteomes" id="UP000604046"/>
    </source>
</evidence>
<evidence type="ECO:0000313" key="13">
    <source>
        <dbReference type="EMBL" id="CAE7251099.1"/>
    </source>
</evidence>
<evidence type="ECO:0000256" key="7">
    <source>
        <dbReference type="ARBA" id="ARBA00022989"/>
    </source>
</evidence>
<feature type="transmembrane region" description="Helical" evidence="12">
    <location>
        <begin position="281"/>
        <end position="305"/>
    </location>
</feature>
<evidence type="ECO:0000256" key="8">
    <source>
        <dbReference type="ARBA" id="ARBA00023098"/>
    </source>
</evidence>
<protein>
    <submittedName>
        <fullName evidence="13">Mogat2-a protein</fullName>
    </submittedName>
</protein>
<dbReference type="GO" id="GO:0005789">
    <property type="term" value="C:endoplasmic reticulum membrane"/>
    <property type="evidence" value="ECO:0007669"/>
    <property type="project" value="UniProtKB-SubCell"/>
</dbReference>
<keyword evidence="4" id="KW-0808">Transferase</keyword>
<keyword evidence="6" id="KW-0256">Endoplasmic reticulum</keyword>
<feature type="transmembrane region" description="Helical" evidence="12">
    <location>
        <begin position="217"/>
        <end position="236"/>
    </location>
</feature>
<dbReference type="PANTHER" id="PTHR12317">
    <property type="entry name" value="DIACYLGLYCEROL O-ACYLTRANSFERASE"/>
    <property type="match status" value="1"/>
</dbReference>
<comment type="similarity">
    <text evidence="2">Belongs to the diacylglycerol acyltransferase family.</text>
</comment>
<keyword evidence="8" id="KW-0443">Lipid metabolism</keyword>
<dbReference type="PANTHER" id="PTHR12317:SF63">
    <property type="entry name" value="DIACYLGLYCEROL O-ACYLTRANSFERASE 2"/>
    <property type="match status" value="1"/>
</dbReference>
<organism evidence="13 14">
    <name type="scientific">Symbiodinium natans</name>
    <dbReference type="NCBI Taxonomy" id="878477"/>
    <lineage>
        <taxon>Eukaryota</taxon>
        <taxon>Sar</taxon>
        <taxon>Alveolata</taxon>
        <taxon>Dinophyceae</taxon>
        <taxon>Suessiales</taxon>
        <taxon>Symbiodiniaceae</taxon>
        <taxon>Symbiodinium</taxon>
    </lineage>
</organism>
<keyword evidence="5 12" id="KW-0812">Transmembrane</keyword>
<feature type="transmembrane region" description="Helical" evidence="12">
    <location>
        <begin position="311"/>
        <end position="328"/>
    </location>
</feature>
<dbReference type="AlphaFoldDB" id="A0A812LPU7"/>
<dbReference type="CDD" id="cd07987">
    <property type="entry name" value="LPLAT_MGAT-like"/>
    <property type="match status" value="1"/>
</dbReference>
<evidence type="ECO:0000256" key="9">
    <source>
        <dbReference type="ARBA" id="ARBA00023136"/>
    </source>
</evidence>
<evidence type="ECO:0000256" key="2">
    <source>
        <dbReference type="ARBA" id="ARBA00005420"/>
    </source>
</evidence>
<comment type="caution">
    <text evidence="13">The sequence shown here is derived from an EMBL/GenBank/DDBJ whole genome shotgun (WGS) entry which is preliminary data.</text>
</comment>
<keyword evidence="10" id="KW-0012">Acyltransferase</keyword>
<evidence type="ECO:0000256" key="3">
    <source>
        <dbReference type="ARBA" id="ARBA00022516"/>
    </source>
</evidence>